<evidence type="ECO:0000256" key="1">
    <source>
        <dbReference type="SAM" id="MobiDB-lite"/>
    </source>
</evidence>
<accession>A0A840Q1N2</accession>
<feature type="region of interest" description="Disordered" evidence="1">
    <location>
        <begin position="1"/>
        <end position="37"/>
    </location>
</feature>
<proteinExistence type="predicted"/>
<evidence type="ECO:0000313" key="3">
    <source>
        <dbReference type="Proteomes" id="UP000584374"/>
    </source>
</evidence>
<feature type="compositionally biased region" description="Polar residues" evidence="1">
    <location>
        <begin position="1"/>
        <end position="15"/>
    </location>
</feature>
<sequence>MPEDSSCTTSSQTRPRSAWWSDTALLPSPRSRSPRCGPGAWLPRCSGAGGVTGRWGHTLAGTDPRRCPQSCPQLVYEGTAGRFGDPPWGRCTAAIEVRVPAEAGAPTHRLRIAGGHANKAGPRSQATSRRCREDRDVAALTASRRPRLCVPCCHCVLSYSPPLPERARRCADIPAPCTARCRRWPHGWRLRLTKQGHLDRTVVHRGHRCL</sequence>
<protein>
    <submittedName>
        <fullName evidence="2">Uncharacterized protein</fullName>
    </submittedName>
</protein>
<evidence type="ECO:0000313" key="2">
    <source>
        <dbReference type="EMBL" id="MBB5154294.1"/>
    </source>
</evidence>
<organism evidence="2 3">
    <name type="scientific">Saccharopolyspora phatthalungensis</name>
    <dbReference type="NCBI Taxonomy" id="664693"/>
    <lineage>
        <taxon>Bacteria</taxon>
        <taxon>Bacillati</taxon>
        <taxon>Actinomycetota</taxon>
        <taxon>Actinomycetes</taxon>
        <taxon>Pseudonocardiales</taxon>
        <taxon>Pseudonocardiaceae</taxon>
        <taxon>Saccharopolyspora</taxon>
    </lineage>
</organism>
<keyword evidence="3" id="KW-1185">Reference proteome</keyword>
<comment type="caution">
    <text evidence="2">The sequence shown here is derived from an EMBL/GenBank/DDBJ whole genome shotgun (WGS) entry which is preliminary data.</text>
</comment>
<gene>
    <name evidence="2" type="ORF">BJ970_001828</name>
</gene>
<dbReference type="AlphaFoldDB" id="A0A840Q1N2"/>
<dbReference type="Proteomes" id="UP000584374">
    <property type="component" value="Unassembled WGS sequence"/>
</dbReference>
<reference evidence="2 3" key="1">
    <citation type="submission" date="2020-08" db="EMBL/GenBank/DDBJ databases">
        <title>Sequencing the genomes of 1000 actinobacteria strains.</title>
        <authorList>
            <person name="Klenk H.-P."/>
        </authorList>
    </citation>
    <scope>NUCLEOTIDE SEQUENCE [LARGE SCALE GENOMIC DNA]</scope>
    <source>
        <strain evidence="2 3">DSM 45584</strain>
    </source>
</reference>
<name>A0A840Q1N2_9PSEU</name>
<dbReference type="EMBL" id="JACHIW010000001">
    <property type="protein sequence ID" value="MBB5154294.1"/>
    <property type="molecule type" value="Genomic_DNA"/>
</dbReference>